<dbReference type="InterPro" id="IPR014151">
    <property type="entry name" value="DNA_helicase_AddA"/>
</dbReference>
<evidence type="ECO:0000256" key="13">
    <source>
        <dbReference type="ARBA" id="ARBA00034923"/>
    </source>
</evidence>
<dbReference type="InterPro" id="IPR011604">
    <property type="entry name" value="PDDEXK-like_dom_sf"/>
</dbReference>
<evidence type="ECO:0000256" key="4">
    <source>
        <dbReference type="ARBA" id="ARBA00022801"/>
    </source>
</evidence>
<feature type="region of interest" description="Disordered" evidence="16">
    <location>
        <begin position="941"/>
        <end position="984"/>
    </location>
</feature>
<dbReference type="PROSITE" id="PS51198">
    <property type="entry name" value="UVRD_HELICASE_ATP_BIND"/>
    <property type="match status" value="1"/>
</dbReference>
<evidence type="ECO:0000256" key="2">
    <source>
        <dbReference type="ARBA" id="ARBA00022741"/>
    </source>
</evidence>
<keyword evidence="2 15" id="KW-0547">Nucleotide-binding</keyword>
<dbReference type="Pfam" id="PF00580">
    <property type="entry name" value="UvrD-helicase"/>
    <property type="match status" value="2"/>
</dbReference>
<evidence type="ECO:0000256" key="7">
    <source>
        <dbReference type="ARBA" id="ARBA00022840"/>
    </source>
</evidence>
<keyword evidence="8" id="KW-0238">DNA-binding</keyword>
<dbReference type="Pfam" id="PF12705">
    <property type="entry name" value="PDDEXK_1"/>
    <property type="match status" value="1"/>
</dbReference>
<evidence type="ECO:0000256" key="3">
    <source>
        <dbReference type="ARBA" id="ARBA00022763"/>
    </source>
</evidence>
<keyword evidence="6" id="KW-0269">Exonuclease</keyword>
<dbReference type="PANTHER" id="PTHR11070">
    <property type="entry name" value="UVRD / RECB / PCRA DNA HELICASE FAMILY MEMBER"/>
    <property type="match status" value="1"/>
</dbReference>
<dbReference type="Gene3D" id="3.90.320.10">
    <property type="match status" value="1"/>
</dbReference>
<evidence type="ECO:0000256" key="16">
    <source>
        <dbReference type="SAM" id="MobiDB-lite"/>
    </source>
</evidence>
<comment type="catalytic activity">
    <reaction evidence="11">
        <text>Couples ATP hydrolysis with the unwinding of duplex DNA by translocating in the 3'-5' direction.</text>
        <dbReference type="EC" id="5.6.2.4"/>
    </reaction>
</comment>
<dbReference type="NCBIfam" id="TIGR02784">
    <property type="entry name" value="addA_alphas"/>
    <property type="match status" value="1"/>
</dbReference>
<evidence type="ECO:0000256" key="6">
    <source>
        <dbReference type="ARBA" id="ARBA00022839"/>
    </source>
</evidence>
<dbReference type="PANTHER" id="PTHR11070:SF2">
    <property type="entry name" value="ATP-DEPENDENT DNA HELICASE SRS2"/>
    <property type="match status" value="1"/>
</dbReference>
<dbReference type="InterPro" id="IPR014017">
    <property type="entry name" value="DNA_helicase_UvrD-like_C"/>
</dbReference>
<comment type="catalytic activity">
    <reaction evidence="14">
        <text>ATP + H2O = ADP + phosphate + H(+)</text>
        <dbReference type="Rhea" id="RHEA:13065"/>
        <dbReference type="ChEBI" id="CHEBI:15377"/>
        <dbReference type="ChEBI" id="CHEBI:15378"/>
        <dbReference type="ChEBI" id="CHEBI:30616"/>
        <dbReference type="ChEBI" id="CHEBI:43474"/>
        <dbReference type="ChEBI" id="CHEBI:456216"/>
        <dbReference type="EC" id="5.6.2.4"/>
    </reaction>
</comment>
<keyword evidence="1" id="KW-0540">Nuclease</keyword>
<evidence type="ECO:0000259" key="17">
    <source>
        <dbReference type="PROSITE" id="PS51198"/>
    </source>
</evidence>
<keyword evidence="7 15" id="KW-0067">ATP-binding</keyword>
<dbReference type="EC" id="5.6.2.4" evidence="12"/>
<organism evidence="19 20">
    <name type="scientific">Sphingomonas citri</name>
    <dbReference type="NCBI Taxonomy" id="2862499"/>
    <lineage>
        <taxon>Bacteria</taxon>
        <taxon>Pseudomonadati</taxon>
        <taxon>Pseudomonadota</taxon>
        <taxon>Alphaproteobacteria</taxon>
        <taxon>Sphingomonadales</taxon>
        <taxon>Sphingomonadaceae</taxon>
        <taxon>Sphingomonas</taxon>
    </lineage>
</organism>
<sequence length="1156" mass="123259">MAGSRRVAERAVGPLPTLRGEQLRASRPEAHVWLSASAGTGKTQVLAARVFRLLLRDVEPGAILCLTFTKAGAAEMAGRINRQLAAWVRMDETELAADLLALGERTTPALIARARTLFAKVLDAPGGGLRIQTIHGFCQGLLAAFPIEAGLVPGFRPLEPREEALLRRQALSDLLVGSEREGRTTPVETIGRLSLRLGEQGAEQFLVACARAGAALDALPSGIAPFVRGQLGVPLGDLDLHVHDACGDDRVDRAALDRLAALNRGWGTKSGMERAEAIGAWLAAAPAERAATLDTLHLVWARKDGEPQSFGKGRAPADPDYADHALRLHGWCGELLLLRSRAAYADLLGAALEVGRDYARGYAAAKRRAGAVDFDDLIGAAVALLQQDGIGEWIRYKLDQQTEHVLVDEAQDTNVAQWTIVRALVDEYFVGRGVFAPSVRTLFTVGDLKQAIFGFQGTDPFTFLAAERHFQRKAGEVAGSDDMPDDERGLPFDRLSLTESFRSTAPVLEFVDAAMGQLGADALGSLDAIPVHASRVAGPGAVTLLPAIAAGTSEAEEDGEEGWADDAVRRNASDIARQVRDWLRAVEDGGLLLGSKGRGLRPEDVMILVKRRGELAQLLVARLYAEGVPVAGVDRLRLSAPLAVQDLLAAIRFVLQPEDDLSLASLLVSPLIGWSQDELMARAVPREGGLWRHLQRTCGDAVAPVAALLASADYDTPYRFLEQLLSGPLNGRRKLLARLGEEARDPIEELLNAALDFELDSTPSLQRFLDWFERDEVEIVRDAAAPLDAVRVMTAHGAKGLQAPLVILADATADPDAAPRSVLAWTPEDMEAAVPVFRPRATERAGAIDAALAAAEQREREEHWRLFYVAATRAEERLVIAGSLSAKWQGVPPEASWYAAAARTLDALGVPSAEGSERTFLGHAPAAPVMAKRATAAGAPAAPLPGWARRDAPEDAKPPRPLTPSSIGDDSVADPPPTPATSAAAERGRLLHALFERLPPLAPERRAEAAAAWLAQRGVAEPAPMVAAVLAVLDDPALAPLFGPDSLAEAPISATLPSGRVISGTVDRLLLGDGVVRVIDYKSSRVVPESAADVPDYHLRQMAAYAAALEVIVPGARVEAALLYTAAARLIVLPEELLAPVKRRLAGPEQSLGLDG</sequence>
<evidence type="ECO:0000313" key="20">
    <source>
        <dbReference type="Proteomes" id="UP000759103"/>
    </source>
</evidence>
<keyword evidence="3" id="KW-0227">DNA damage</keyword>
<feature type="compositionally biased region" description="Basic and acidic residues" evidence="16">
    <location>
        <begin position="948"/>
        <end position="958"/>
    </location>
</feature>
<protein>
    <recommendedName>
        <fullName evidence="12">DNA 3'-5' helicase</fullName>
        <ecNumber evidence="12">5.6.2.4</ecNumber>
    </recommendedName>
    <alternativeName>
        <fullName evidence="13">DNA 3'-5' helicase II</fullName>
    </alternativeName>
</protein>
<evidence type="ECO:0000313" key="19">
    <source>
        <dbReference type="EMBL" id="MBW6529582.1"/>
    </source>
</evidence>
<dbReference type="InterPro" id="IPR027417">
    <property type="entry name" value="P-loop_NTPase"/>
</dbReference>
<dbReference type="GO" id="GO:0004386">
    <property type="term" value="F:helicase activity"/>
    <property type="evidence" value="ECO:0007669"/>
    <property type="project" value="UniProtKB-KW"/>
</dbReference>
<evidence type="ECO:0000256" key="11">
    <source>
        <dbReference type="ARBA" id="ARBA00034617"/>
    </source>
</evidence>
<feature type="domain" description="UvrD-like helicase C-terminal" evidence="18">
    <location>
        <begin position="527"/>
        <end position="800"/>
    </location>
</feature>
<proteinExistence type="predicted"/>
<evidence type="ECO:0000256" key="5">
    <source>
        <dbReference type="ARBA" id="ARBA00022806"/>
    </source>
</evidence>
<evidence type="ECO:0000256" key="15">
    <source>
        <dbReference type="PROSITE-ProRule" id="PRU00560"/>
    </source>
</evidence>
<keyword evidence="4 15" id="KW-0378">Hydrolase</keyword>
<dbReference type="PROSITE" id="PS51217">
    <property type="entry name" value="UVRD_HELICASE_CTER"/>
    <property type="match status" value="1"/>
</dbReference>
<keyword evidence="9" id="KW-0234">DNA repair</keyword>
<dbReference type="InterPro" id="IPR000212">
    <property type="entry name" value="DNA_helicase_UvrD/REP"/>
</dbReference>
<evidence type="ECO:0000256" key="8">
    <source>
        <dbReference type="ARBA" id="ARBA00023125"/>
    </source>
</evidence>
<dbReference type="Pfam" id="PF13361">
    <property type="entry name" value="UvrD_C"/>
    <property type="match status" value="1"/>
</dbReference>
<dbReference type="InterPro" id="IPR038726">
    <property type="entry name" value="PDDEXK_AddAB-type"/>
</dbReference>
<keyword evidence="5 15" id="KW-0347">Helicase</keyword>
<reference evidence="19 20" key="1">
    <citation type="submission" date="2021-07" db="EMBL/GenBank/DDBJ databases">
        <title>Sphingomonas sp.</title>
        <authorList>
            <person name="Feng G."/>
            <person name="Li J."/>
            <person name="Pan M."/>
        </authorList>
    </citation>
    <scope>NUCLEOTIDE SEQUENCE [LARGE SCALE GENOMIC DNA]</scope>
    <source>
        <strain evidence="19 20">RRHST34</strain>
    </source>
</reference>
<dbReference type="SUPFAM" id="SSF52540">
    <property type="entry name" value="P-loop containing nucleoside triphosphate hydrolases"/>
    <property type="match status" value="1"/>
</dbReference>
<keyword evidence="20" id="KW-1185">Reference proteome</keyword>
<dbReference type="InterPro" id="IPR014016">
    <property type="entry name" value="UvrD-like_ATP-bd"/>
</dbReference>
<accession>A0ABS7BIZ9</accession>
<comment type="caution">
    <text evidence="19">The sequence shown here is derived from an EMBL/GenBank/DDBJ whole genome shotgun (WGS) entry which is preliminary data.</text>
</comment>
<evidence type="ECO:0000256" key="10">
    <source>
        <dbReference type="ARBA" id="ARBA00023235"/>
    </source>
</evidence>
<name>A0ABS7BIZ9_9SPHN</name>
<evidence type="ECO:0000256" key="9">
    <source>
        <dbReference type="ARBA" id="ARBA00023204"/>
    </source>
</evidence>
<dbReference type="EMBL" id="JAHXZN010000001">
    <property type="protein sequence ID" value="MBW6529582.1"/>
    <property type="molecule type" value="Genomic_DNA"/>
</dbReference>
<feature type="domain" description="UvrD-like helicase ATP-binding" evidence="17">
    <location>
        <begin position="15"/>
        <end position="504"/>
    </location>
</feature>
<keyword evidence="10" id="KW-0413">Isomerase</keyword>
<evidence type="ECO:0000256" key="12">
    <source>
        <dbReference type="ARBA" id="ARBA00034808"/>
    </source>
</evidence>
<evidence type="ECO:0000256" key="14">
    <source>
        <dbReference type="ARBA" id="ARBA00048988"/>
    </source>
</evidence>
<feature type="binding site" evidence="15">
    <location>
        <begin position="36"/>
        <end position="43"/>
    </location>
    <ligand>
        <name>ATP</name>
        <dbReference type="ChEBI" id="CHEBI:30616"/>
    </ligand>
</feature>
<dbReference type="Gene3D" id="3.40.50.300">
    <property type="entry name" value="P-loop containing nucleotide triphosphate hydrolases"/>
    <property type="match status" value="4"/>
</dbReference>
<dbReference type="Proteomes" id="UP000759103">
    <property type="component" value="Unassembled WGS sequence"/>
</dbReference>
<dbReference type="SUPFAM" id="SSF52980">
    <property type="entry name" value="Restriction endonuclease-like"/>
    <property type="match status" value="1"/>
</dbReference>
<evidence type="ECO:0000256" key="1">
    <source>
        <dbReference type="ARBA" id="ARBA00022722"/>
    </source>
</evidence>
<evidence type="ECO:0000259" key="18">
    <source>
        <dbReference type="PROSITE" id="PS51217"/>
    </source>
</evidence>
<gene>
    <name evidence="19" type="primary">addA</name>
    <name evidence="19" type="ORF">KZ820_02440</name>
</gene>
<dbReference type="InterPro" id="IPR011335">
    <property type="entry name" value="Restrct_endonuc-II-like"/>
</dbReference>